<feature type="transmembrane region" description="Helical" evidence="5">
    <location>
        <begin position="109"/>
        <end position="132"/>
    </location>
</feature>
<proteinExistence type="predicted"/>
<name>A0ABW4KXL8_9BURK</name>
<evidence type="ECO:0000313" key="6">
    <source>
        <dbReference type="EMBL" id="MFD1711879.1"/>
    </source>
</evidence>
<sequence length="171" mass="18713">MAPSSACDVLSALDWICAALLLASLVLGAWRGFVFELLSIAGWVIAFLVARWSAMVVGDWLPMGESPEPLRYAAGFVLVFIAVAFFCGMLASLARQAVKALGVRPVDRVFGALFGMLRGVLVLIVLAALVLMTPMREEPWWRESLSASWLEMTLLWLHPLLPEAFGKYLSA</sequence>
<comment type="subcellular location">
    <subcellularLocation>
        <location evidence="1">Membrane</location>
        <topology evidence="1">Multi-pass membrane protein</topology>
    </subcellularLocation>
</comment>
<dbReference type="PANTHER" id="PTHR36926:SF1">
    <property type="entry name" value="COLICIN V PRODUCTION PROTEIN"/>
    <property type="match status" value="1"/>
</dbReference>
<evidence type="ECO:0000256" key="2">
    <source>
        <dbReference type="ARBA" id="ARBA00022692"/>
    </source>
</evidence>
<evidence type="ECO:0000313" key="7">
    <source>
        <dbReference type="Proteomes" id="UP001597304"/>
    </source>
</evidence>
<reference evidence="7" key="1">
    <citation type="journal article" date="2019" name="Int. J. Syst. Evol. Microbiol.">
        <title>The Global Catalogue of Microorganisms (GCM) 10K type strain sequencing project: providing services to taxonomists for standard genome sequencing and annotation.</title>
        <authorList>
            <consortium name="The Broad Institute Genomics Platform"/>
            <consortium name="The Broad Institute Genome Sequencing Center for Infectious Disease"/>
            <person name="Wu L."/>
            <person name="Ma J."/>
        </authorList>
    </citation>
    <scope>NUCLEOTIDE SEQUENCE [LARGE SCALE GENOMIC DNA]</scope>
    <source>
        <strain evidence="7">LMG 29247</strain>
    </source>
</reference>
<gene>
    <name evidence="6" type="ORF">ACFSF0_14800</name>
</gene>
<keyword evidence="3 5" id="KW-1133">Transmembrane helix</keyword>
<accession>A0ABW4KXL8</accession>
<feature type="transmembrane region" description="Helical" evidence="5">
    <location>
        <begin position="73"/>
        <end position="94"/>
    </location>
</feature>
<dbReference type="InterPro" id="IPR003825">
    <property type="entry name" value="Colicin-V_CvpA"/>
</dbReference>
<evidence type="ECO:0000256" key="1">
    <source>
        <dbReference type="ARBA" id="ARBA00004141"/>
    </source>
</evidence>
<keyword evidence="7" id="KW-1185">Reference proteome</keyword>
<dbReference type="PANTHER" id="PTHR36926">
    <property type="entry name" value="COLICIN V PRODUCTION PROTEIN"/>
    <property type="match status" value="1"/>
</dbReference>
<evidence type="ECO:0000256" key="4">
    <source>
        <dbReference type="ARBA" id="ARBA00023136"/>
    </source>
</evidence>
<keyword evidence="4 5" id="KW-0472">Membrane</keyword>
<feature type="transmembrane region" description="Helical" evidence="5">
    <location>
        <begin position="40"/>
        <end position="61"/>
    </location>
</feature>
<dbReference type="Proteomes" id="UP001597304">
    <property type="component" value="Unassembled WGS sequence"/>
</dbReference>
<dbReference type="EMBL" id="JBHUEJ010000036">
    <property type="protein sequence ID" value="MFD1711879.1"/>
    <property type="molecule type" value="Genomic_DNA"/>
</dbReference>
<feature type="transmembrane region" description="Helical" evidence="5">
    <location>
        <begin position="12"/>
        <end position="34"/>
    </location>
</feature>
<comment type="caution">
    <text evidence="6">The sequence shown here is derived from an EMBL/GenBank/DDBJ whole genome shotgun (WGS) entry which is preliminary data.</text>
</comment>
<organism evidence="6 7">
    <name type="scientific">Ottowia flava</name>
    <dbReference type="NCBI Taxonomy" id="2675430"/>
    <lineage>
        <taxon>Bacteria</taxon>
        <taxon>Pseudomonadati</taxon>
        <taxon>Pseudomonadota</taxon>
        <taxon>Betaproteobacteria</taxon>
        <taxon>Burkholderiales</taxon>
        <taxon>Comamonadaceae</taxon>
        <taxon>Ottowia</taxon>
    </lineage>
</organism>
<evidence type="ECO:0000256" key="3">
    <source>
        <dbReference type="ARBA" id="ARBA00022989"/>
    </source>
</evidence>
<keyword evidence="2 5" id="KW-0812">Transmembrane</keyword>
<dbReference type="Pfam" id="PF02674">
    <property type="entry name" value="Colicin_V"/>
    <property type="match status" value="1"/>
</dbReference>
<dbReference type="InterPro" id="IPR052719">
    <property type="entry name" value="CvpA-like"/>
</dbReference>
<dbReference type="RefSeq" id="WP_370512926.1">
    <property type="nucleotide sequence ID" value="NZ_JBHUEJ010000036.1"/>
</dbReference>
<protein>
    <submittedName>
        <fullName evidence="6">CvpA family protein</fullName>
    </submittedName>
</protein>
<evidence type="ECO:0000256" key="5">
    <source>
        <dbReference type="SAM" id="Phobius"/>
    </source>
</evidence>